<dbReference type="EMBL" id="CM056743">
    <property type="protein sequence ID" value="KAJ8671728.1"/>
    <property type="molecule type" value="Genomic_DNA"/>
</dbReference>
<protein>
    <submittedName>
        <fullName evidence="1">Uncharacterized protein</fullName>
    </submittedName>
</protein>
<reference evidence="1" key="1">
    <citation type="submission" date="2023-04" db="EMBL/GenBank/DDBJ databases">
        <title>A chromosome-level genome assembly of the parasitoid wasp Eretmocerus hayati.</title>
        <authorList>
            <person name="Zhong Y."/>
            <person name="Liu S."/>
            <person name="Liu Y."/>
        </authorList>
    </citation>
    <scope>NUCLEOTIDE SEQUENCE</scope>
    <source>
        <strain evidence="1">ZJU_SS_LIU_2023</strain>
    </source>
</reference>
<evidence type="ECO:0000313" key="2">
    <source>
        <dbReference type="Proteomes" id="UP001239111"/>
    </source>
</evidence>
<proteinExistence type="predicted"/>
<evidence type="ECO:0000313" key="1">
    <source>
        <dbReference type="EMBL" id="KAJ8671728.1"/>
    </source>
</evidence>
<gene>
    <name evidence="1" type="ORF">QAD02_002987</name>
</gene>
<comment type="caution">
    <text evidence="1">The sequence shown here is derived from an EMBL/GenBank/DDBJ whole genome shotgun (WGS) entry which is preliminary data.</text>
</comment>
<organism evidence="1 2">
    <name type="scientific">Eretmocerus hayati</name>
    <dbReference type="NCBI Taxonomy" id="131215"/>
    <lineage>
        <taxon>Eukaryota</taxon>
        <taxon>Metazoa</taxon>
        <taxon>Ecdysozoa</taxon>
        <taxon>Arthropoda</taxon>
        <taxon>Hexapoda</taxon>
        <taxon>Insecta</taxon>
        <taxon>Pterygota</taxon>
        <taxon>Neoptera</taxon>
        <taxon>Endopterygota</taxon>
        <taxon>Hymenoptera</taxon>
        <taxon>Apocrita</taxon>
        <taxon>Proctotrupomorpha</taxon>
        <taxon>Chalcidoidea</taxon>
        <taxon>Aphelinidae</taxon>
        <taxon>Aphelininae</taxon>
        <taxon>Eretmocerus</taxon>
    </lineage>
</organism>
<dbReference type="Proteomes" id="UP001239111">
    <property type="component" value="Chromosome 3"/>
</dbReference>
<accession>A0ACC2NLG2</accession>
<sequence length="255" mass="27658">MNTRSRHGGTHASNEATVTTPVQRSRTRGQRRSTRNALPMNAATVPNADASQPANLTQEETVRRLREDEKAQEQRLHSLRMQIEATPAWRREQRLNGVRANSGVPRLAQREQPRIGTFAGYTIRASQSDSSSVLQQLAALHEAVARIGAQSGSSSQISDRLESMIHHTRISSGSIHEDSLALPSGNLVSTPAPTGMLDAVAVRGTSGQYVTPQDLAGVLREVLQGNTRTDSDKRADGKRKGAAGRLTVLDVCVRM</sequence>
<keyword evidence="2" id="KW-1185">Reference proteome</keyword>
<name>A0ACC2NLG2_9HYME</name>